<sequence>MPRVHIELDRRAAVFLVYRDPHEPAQVTIDVRSLGSTHVTEAVTLADADVYAENTPA</sequence>
<dbReference type="EMBL" id="JBEXPZ010000110">
    <property type="protein sequence ID" value="MET9851253.1"/>
    <property type="molecule type" value="Genomic_DNA"/>
</dbReference>
<name>A0ABV2VBQ3_9ACTN</name>
<dbReference type="RefSeq" id="WP_355405054.1">
    <property type="nucleotide sequence ID" value="NZ_JBEGHN010000060.1"/>
</dbReference>
<evidence type="ECO:0000313" key="1">
    <source>
        <dbReference type="EMBL" id="MET9851253.1"/>
    </source>
</evidence>
<reference evidence="1 2" key="1">
    <citation type="submission" date="2024-06" db="EMBL/GenBank/DDBJ databases">
        <title>The Natural Products Discovery Center: Release of the First 8490 Sequenced Strains for Exploring Actinobacteria Biosynthetic Diversity.</title>
        <authorList>
            <person name="Kalkreuter E."/>
            <person name="Kautsar S.A."/>
            <person name="Yang D."/>
            <person name="Bader C.D."/>
            <person name="Teijaro C.N."/>
            <person name="Fluegel L."/>
            <person name="Davis C.M."/>
            <person name="Simpson J.R."/>
            <person name="Lauterbach L."/>
            <person name="Steele A.D."/>
            <person name="Gui C."/>
            <person name="Meng S."/>
            <person name="Li G."/>
            <person name="Viehrig K."/>
            <person name="Ye F."/>
            <person name="Su P."/>
            <person name="Kiefer A.F."/>
            <person name="Nichols A."/>
            <person name="Cepeda A.J."/>
            <person name="Yan W."/>
            <person name="Fan B."/>
            <person name="Jiang Y."/>
            <person name="Adhikari A."/>
            <person name="Zheng C.-J."/>
            <person name="Schuster L."/>
            <person name="Cowan T.M."/>
            <person name="Smanski M.J."/>
            <person name="Chevrette M.G."/>
            <person name="De Carvalho L.P.S."/>
            <person name="Shen B."/>
        </authorList>
    </citation>
    <scope>NUCLEOTIDE SEQUENCE [LARGE SCALE GENOMIC DNA]</scope>
    <source>
        <strain evidence="1 2">NPDC006434</strain>
    </source>
</reference>
<protein>
    <submittedName>
        <fullName evidence="1">Uncharacterized protein</fullName>
    </submittedName>
</protein>
<dbReference type="Proteomes" id="UP001550210">
    <property type="component" value="Unassembled WGS sequence"/>
</dbReference>
<dbReference type="InterPro" id="IPR013780">
    <property type="entry name" value="Glyco_hydro_b"/>
</dbReference>
<accession>A0ABV2VBQ3</accession>
<comment type="caution">
    <text evidence="1">The sequence shown here is derived from an EMBL/GenBank/DDBJ whole genome shotgun (WGS) entry which is preliminary data.</text>
</comment>
<gene>
    <name evidence="1" type="ORF">ABZZ21_43375</name>
</gene>
<proteinExistence type="predicted"/>
<dbReference type="Gene3D" id="2.60.40.1180">
    <property type="entry name" value="Golgi alpha-mannosidase II"/>
    <property type="match status" value="1"/>
</dbReference>
<evidence type="ECO:0000313" key="2">
    <source>
        <dbReference type="Proteomes" id="UP001550210"/>
    </source>
</evidence>
<dbReference type="SUPFAM" id="SSF51011">
    <property type="entry name" value="Glycosyl hydrolase domain"/>
    <property type="match status" value="1"/>
</dbReference>
<keyword evidence="2" id="KW-1185">Reference proteome</keyword>
<organism evidence="1 2">
    <name type="scientific">Streptomyces ossamyceticus</name>
    <dbReference type="NCBI Taxonomy" id="249581"/>
    <lineage>
        <taxon>Bacteria</taxon>
        <taxon>Bacillati</taxon>
        <taxon>Actinomycetota</taxon>
        <taxon>Actinomycetes</taxon>
        <taxon>Kitasatosporales</taxon>
        <taxon>Streptomycetaceae</taxon>
        <taxon>Streptomyces</taxon>
    </lineage>
</organism>